<evidence type="ECO:0000313" key="17">
    <source>
        <dbReference type="Proteomes" id="UP000295689"/>
    </source>
</evidence>
<dbReference type="InterPro" id="IPR017202">
    <property type="entry name" value="LiaS/VraS"/>
</dbReference>
<keyword evidence="10 14" id="KW-1133">Transmembrane helix</keyword>
<dbReference type="RefSeq" id="WP_132009935.1">
    <property type="nucleotide sequence ID" value="NZ_JABUHM010000013.1"/>
</dbReference>
<dbReference type="Gene3D" id="3.30.565.10">
    <property type="entry name" value="Histidine kinase-like ATPase, C-terminal domain"/>
    <property type="match status" value="1"/>
</dbReference>
<evidence type="ECO:0000256" key="8">
    <source>
        <dbReference type="ARBA" id="ARBA00022777"/>
    </source>
</evidence>
<dbReference type="InterPro" id="IPR005467">
    <property type="entry name" value="His_kinase_dom"/>
</dbReference>
<gene>
    <name evidence="16" type="ORF">EV146_11169</name>
</gene>
<dbReference type="GO" id="GO:0000155">
    <property type="term" value="F:phosphorelay sensor kinase activity"/>
    <property type="evidence" value="ECO:0007669"/>
    <property type="project" value="UniProtKB-UniRule"/>
</dbReference>
<evidence type="ECO:0000256" key="4">
    <source>
        <dbReference type="ARBA" id="ARBA00022553"/>
    </source>
</evidence>
<sequence>MSGVQRQILWGFSLSLLLFIFLTGSYFFVHPLKNWMELWELELMDIPFILFTATVSLGSGMLFGVVSGVYWRRQLQTVDSWLFQLEEGRQPDPGQSALPPEISGISGRVQRVRKQISEKAMLSQRLATEKAEEQETRIQEMISQERNRLARELHDSVSQQLFAASMMMSAILETKALSESEETTPAQEREAKQLKMVEEMIHKSQLEMRALLLHLRPADLKGKSLQAGIEELMMELTQKVTMNILWKVEAFPLDKGVEDHLFRILQESVSNTLRHSQASKLDVLLIKRDEMVIMRVSDDGIGFDVEESRAGSYGLQNMHERAGEIGGTLKIISIKNKGTKLEVKVPILNVAGGDND</sequence>
<evidence type="ECO:0000256" key="11">
    <source>
        <dbReference type="ARBA" id="ARBA00023012"/>
    </source>
</evidence>
<evidence type="ECO:0000256" key="13">
    <source>
        <dbReference type="PIRNR" id="PIRNR037431"/>
    </source>
</evidence>
<evidence type="ECO:0000256" key="10">
    <source>
        <dbReference type="ARBA" id="ARBA00022989"/>
    </source>
</evidence>
<name>A0A4R2B833_9BACI</name>
<keyword evidence="5 13" id="KW-0808">Transferase</keyword>
<evidence type="ECO:0000256" key="2">
    <source>
        <dbReference type="ARBA" id="ARBA00004651"/>
    </source>
</evidence>
<dbReference type="PANTHER" id="PTHR24421:SF37">
    <property type="entry name" value="SENSOR HISTIDINE KINASE NARS"/>
    <property type="match status" value="1"/>
</dbReference>
<dbReference type="InterPro" id="IPR011712">
    <property type="entry name" value="Sig_transdc_His_kin_sub3_dim/P"/>
</dbReference>
<keyword evidence="7 13" id="KW-0547">Nucleotide-binding</keyword>
<organism evidence="16 17">
    <name type="scientific">Mesobacillus foraminis</name>
    <dbReference type="NCBI Taxonomy" id="279826"/>
    <lineage>
        <taxon>Bacteria</taxon>
        <taxon>Bacillati</taxon>
        <taxon>Bacillota</taxon>
        <taxon>Bacilli</taxon>
        <taxon>Bacillales</taxon>
        <taxon>Bacillaceae</taxon>
        <taxon>Mesobacillus</taxon>
    </lineage>
</organism>
<dbReference type="Pfam" id="PF02518">
    <property type="entry name" value="HATPase_c"/>
    <property type="match status" value="1"/>
</dbReference>
<dbReference type="PROSITE" id="PS50109">
    <property type="entry name" value="HIS_KIN"/>
    <property type="match status" value="1"/>
</dbReference>
<proteinExistence type="predicted"/>
<keyword evidence="11 13" id="KW-0902">Two-component regulatory system</keyword>
<dbReference type="InterPro" id="IPR003594">
    <property type="entry name" value="HATPase_dom"/>
</dbReference>
<dbReference type="PANTHER" id="PTHR24421">
    <property type="entry name" value="NITRATE/NITRITE SENSOR PROTEIN NARX-RELATED"/>
    <property type="match status" value="1"/>
</dbReference>
<dbReference type="Proteomes" id="UP000295689">
    <property type="component" value="Unassembled WGS sequence"/>
</dbReference>
<feature type="domain" description="Histidine kinase" evidence="15">
    <location>
        <begin position="148"/>
        <end position="349"/>
    </location>
</feature>
<dbReference type="GO" id="GO:0046983">
    <property type="term" value="F:protein dimerization activity"/>
    <property type="evidence" value="ECO:0007669"/>
    <property type="project" value="InterPro"/>
</dbReference>
<dbReference type="EC" id="2.7.13.3" evidence="13"/>
<evidence type="ECO:0000259" key="15">
    <source>
        <dbReference type="PROSITE" id="PS50109"/>
    </source>
</evidence>
<keyword evidence="17" id="KW-1185">Reference proteome</keyword>
<dbReference type="CDD" id="cd16917">
    <property type="entry name" value="HATPase_UhpB-NarQ-NarX-like"/>
    <property type="match status" value="1"/>
</dbReference>
<dbReference type="Gene3D" id="1.20.5.1930">
    <property type="match status" value="1"/>
</dbReference>
<reference evidence="16 17" key="1">
    <citation type="journal article" date="2015" name="Stand. Genomic Sci.">
        <title>Genomic Encyclopedia of Bacterial and Archaeal Type Strains, Phase III: the genomes of soil and plant-associated and newly described type strains.</title>
        <authorList>
            <person name="Whitman W.B."/>
            <person name="Woyke T."/>
            <person name="Klenk H.P."/>
            <person name="Zhou Y."/>
            <person name="Lilburn T.G."/>
            <person name="Beck B.J."/>
            <person name="De Vos P."/>
            <person name="Vandamme P."/>
            <person name="Eisen J.A."/>
            <person name="Garrity G."/>
            <person name="Hugenholtz P."/>
            <person name="Kyrpides N.C."/>
        </authorList>
    </citation>
    <scope>NUCLEOTIDE SEQUENCE [LARGE SCALE GENOMIC DNA]</scope>
    <source>
        <strain evidence="16 17">CV53</strain>
    </source>
</reference>
<dbReference type="Pfam" id="PF07730">
    <property type="entry name" value="HisKA_3"/>
    <property type="match status" value="1"/>
</dbReference>
<dbReference type="InterPro" id="IPR050482">
    <property type="entry name" value="Sensor_HK_TwoCompSys"/>
</dbReference>
<keyword evidence="12 13" id="KW-0472">Membrane</keyword>
<feature type="transmembrane region" description="Helical" evidence="14">
    <location>
        <begin position="48"/>
        <end position="71"/>
    </location>
</feature>
<evidence type="ECO:0000256" key="7">
    <source>
        <dbReference type="ARBA" id="ARBA00022741"/>
    </source>
</evidence>
<keyword evidence="4" id="KW-0597">Phosphoprotein</keyword>
<comment type="catalytic activity">
    <reaction evidence="1 13">
        <text>ATP + protein L-histidine = ADP + protein N-phospho-L-histidine.</text>
        <dbReference type="EC" id="2.7.13.3"/>
    </reaction>
</comment>
<dbReference type="EMBL" id="SLVV01000011">
    <property type="protein sequence ID" value="TCN22232.1"/>
    <property type="molecule type" value="Genomic_DNA"/>
</dbReference>
<dbReference type="SMART" id="SM00387">
    <property type="entry name" value="HATPase_c"/>
    <property type="match status" value="1"/>
</dbReference>
<feature type="transmembrane region" description="Helical" evidence="14">
    <location>
        <begin position="7"/>
        <end position="28"/>
    </location>
</feature>
<evidence type="ECO:0000256" key="9">
    <source>
        <dbReference type="ARBA" id="ARBA00022840"/>
    </source>
</evidence>
<evidence type="ECO:0000256" key="1">
    <source>
        <dbReference type="ARBA" id="ARBA00000085"/>
    </source>
</evidence>
<keyword evidence="6 14" id="KW-0812">Transmembrane</keyword>
<dbReference type="GO" id="GO:0005524">
    <property type="term" value="F:ATP binding"/>
    <property type="evidence" value="ECO:0007669"/>
    <property type="project" value="UniProtKB-UniRule"/>
</dbReference>
<dbReference type="GO" id="GO:0005886">
    <property type="term" value="C:plasma membrane"/>
    <property type="evidence" value="ECO:0007669"/>
    <property type="project" value="UniProtKB-SubCell"/>
</dbReference>
<evidence type="ECO:0000256" key="12">
    <source>
        <dbReference type="ARBA" id="ARBA00023136"/>
    </source>
</evidence>
<comment type="caution">
    <text evidence="16">The sequence shown here is derived from an EMBL/GenBank/DDBJ whole genome shotgun (WGS) entry which is preliminary data.</text>
</comment>
<keyword evidence="9 13" id="KW-0067">ATP-binding</keyword>
<comment type="subcellular location">
    <subcellularLocation>
        <location evidence="2 13">Cell membrane</location>
        <topology evidence="2 13">Multi-pass membrane protein</topology>
    </subcellularLocation>
</comment>
<evidence type="ECO:0000256" key="14">
    <source>
        <dbReference type="SAM" id="Phobius"/>
    </source>
</evidence>
<dbReference type="AlphaFoldDB" id="A0A4R2B833"/>
<dbReference type="SUPFAM" id="SSF55874">
    <property type="entry name" value="ATPase domain of HSP90 chaperone/DNA topoisomerase II/histidine kinase"/>
    <property type="match status" value="1"/>
</dbReference>
<evidence type="ECO:0000256" key="3">
    <source>
        <dbReference type="ARBA" id="ARBA00022475"/>
    </source>
</evidence>
<evidence type="ECO:0000256" key="6">
    <source>
        <dbReference type="ARBA" id="ARBA00022692"/>
    </source>
</evidence>
<dbReference type="InterPro" id="IPR036890">
    <property type="entry name" value="HATPase_C_sf"/>
</dbReference>
<evidence type="ECO:0000313" key="16">
    <source>
        <dbReference type="EMBL" id="TCN22232.1"/>
    </source>
</evidence>
<protein>
    <recommendedName>
        <fullName evidence="13">Sensor histidine kinase</fullName>
        <ecNumber evidence="13">2.7.13.3</ecNumber>
    </recommendedName>
</protein>
<accession>A0A4R2B833</accession>
<keyword evidence="8 13" id="KW-0418">Kinase</keyword>
<evidence type="ECO:0000256" key="5">
    <source>
        <dbReference type="ARBA" id="ARBA00022679"/>
    </source>
</evidence>
<keyword evidence="3 13" id="KW-1003">Cell membrane</keyword>
<dbReference type="PIRSF" id="PIRSF037431">
    <property type="entry name" value="STHK_LiaS"/>
    <property type="match status" value="1"/>
</dbReference>